<feature type="domain" description="Polysaccharide pyruvyl transferase" evidence="1">
    <location>
        <begin position="14"/>
        <end position="318"/>
    </location>
</feature>
<dbReference type="Pfam" id="PF04230">
    <property type="entry name" value="PS_pyruv_trans"/>
    <property type="match status" value="1"/>
</dbReference>
<dbReference type="Proteomes" id="UP000536442">
    <property type="component" value="Unassembled WGS sequence"/>
</dbReference>
<dbReference type="EMBL" id="JABEVQ010000004">
    <property type="protein sequence ID" value="NWN91786.1"/>
    <property type="molecule type" value="Genomic_DNA"/>
</dbReference>
<dbReference type="GO" id="GO:0016740">
    <property type="term" value="F:transferase activity"/>
    <property type="evidence" value="ECO:0007669"/>
    <property type="project" value="UniProtKB-KW"/>
</dbReference>
<protein>
    <submittedName>
        <fullName evidence="2">Polysaccharide pyruvyl transferase family protein</fullName>
    </submittedName>
</protein>
<name>A0A851HW28_9GAMM</name>
<dbReference type="InterPro" id="IPR007345">
    <property type="entry name" value="Polysacch_pyruvyl_Trfase"/>
</dbReference>
<gene>
    <name evidence="2" type="ORF">HLV39_09830</name>
</gene>
<comment type="caution">
    <text evidence="2">The sequence shown here is derived from an EMBL/GenBank/DDBJ whole genome shotgun (WGS) entry which is preliminary data.</text>
</comment>
<keyword evidence="3" id="KW-1185">Reference proteome</keyword>
<sequence length="382" mass="43300">MKKIAILTQPLHDNYGGLLQAYALKETLKSMGSEPLIVNRRGAGARPLRRRLSRLKHLLLNRPSKPNQFMSDSLRSVISEKTNRFRAHYIPELSGVITSNNAMKSLLKQNIDAYVVGSDQCWRPRYSPCISNYFLDFAQESEGIKRLAYAASFGTGDWEFNDKQTERCKDLLALFDAVSVREDEGVNLVRDHLGRADAKHVLDPTMLLGSSAYDQIVAEQNAAVSPGTLNVYVLDNNPEKKGFIRSVANELQLKAFEVMPESRLQEKQVTEANVGSFQYPCPSQWLRGFQDAEYVVTDSFHGTVFSILYNKPFIALGNEMRGMSRFSSLLKMFGLEERLLLNLEAGHSNRLLKQDIDWQRVNLILKAEKEKALNFLKESLEC</sequence>
<reference evidence="2 3" key="1">
    <citation type="submission" date="2020-03" db="EMBL/GenBank/DDBJ databases">
        <title>Metagenomic, metatranscriptomic, and metabolomic analyses revealed the key microbes and metabolic features during the fermentation of ganjang, Korean traditional soy sauce.</title>
        <authorList>
            <person name="Chun B.H."/>
            <person name="Jeon C.O."/>
        </authorList>
    </citation>
    <scope>NUCLEOTIDE SEQUENCE [LARGE SCALE GENOMIC DNA]</scope>
    <source>
        <strain evidence="2 3">KG14</strain>
    </source>
</reference>
<dbReference type="AlphaFoldDB" id="A0A851HW28"/>
<accession>A0A851HW28</accession>
<evidence type="ECO:0000259" key="1">
    <source>
        <dbReference type="Pfam" id="PF04230"/>
    </source>
</evidence>
<evidence type="ECO:0000313" key="3">
    <source>
        <dbReference type="Proteomes" id="UP000536442"/>
    </source>
</evidence>
<organism evidence="2 3">
    <name type="scientific">Marinobacter adhaerens</name>
    <dbReference type="NCBI Taxonomy" id="1033846"/>
    <lineage>
        <taxon>Bacteria</taxon>
        <taxon>Pseudomonadati</taxon>
        <taxon>Pseudomonadota</taxon>
        <taxon>Gammaproteobacteria</taxon>
        <taxon>Pseudomonadales</taxon>
        <taxon>Marinobacteraceae</taxon>
        <taxon>Marinobacter</taxon>
    </lineage>
</organism>
<evidence type="ECO:0000313" key="2">
    <source>
        <dbReference type="EMBL" id="NWN91786.1"/>
    </source>
</evidence>
<keyword evidence="2" id="KW-0808">Transferase</keyword>
<proteinExistence type="predicted"/>